<dbReference type="EMBL" id="LNQE01001425">
    <property type="protein sequence ID" value="KUG17669.1"/>
    <property type="molecule type" value="Genomic_DNA"/>
</dbReference>
<accession>A0A0W8F9Z7</accession>
<protein>
    <submittedName>
        <fullName evidence="1">Uncharacterized protein</fullName>
    </submittedName>
</protein>
<dbReference type="HAMAP" id="MF_00582">
    <property type="entry name" value="UPF0215"/>
    <property type="match status" value="1"/>
</dbReference>
<dbReference type="Gene3D" id="3.30.2170.10">
    <property type="entry name" value="archaeoglobus fulgidus dsm 4304 superfamily"/>
    <property type="match status" value="1"/>
</dbReference>
<name>A0A0W8F9Z7_9ZZZZ</name>
<comment type="caution">
    <text evidence="1">The sequence shown here is derived from an EMBL/GenBank/DDBJ whole genome shotgun (WGS) entry which is preliminary data.</text>
</comment>
<dbReference type="InterPro" id="IPR002802">
    <property type="entry name" value="Endo_dU"/>
</dbReference>
<sequence length="212" mass="23694">MPLHLNKSALRVLGIAESFERPCALFADPVSTTLSPPASCRSMLAGVVMRADRRVDGLAYARASVGGDDATQAVLEICRRLDRRDINALLLSGAAISWFNIIDLVAVFEEVSRPLICLTYEESEGLEKYLREYFPEPEEKIERYRSLGMREKVRLKTGYEVFVRVHGATVEEARILLNKFTLDGRVPEPVRLARMAARAARKVEEGLVSGNQ</sequence>
<organism evidence="1">
    <name type="scientific">hydrocarbon metagenome</name>
    <dbReference type="NCBI Taxonomy" id="938273"/>
    <lineage>
        <taxon>unclassified sequences</taxon>
        <taxon>metagenomes</taxon>
        <taxon>ecological metagenomes</taxon>
    </lineage>
</organism>
<dbReference type="AlphaFoldDB" id="A0A0W8F9Z7"/>
<evidence type="ECO:0000313" key="1">
    <source>
        <dbReference type="EMBL" id="KUG17669.1"/>
    </source>
</evidence>
<dbReference type="PANTHER" id="PTHR39518:SF2">
    <property type="entry name" value="UPF0215 PROTEIN MJ1150"/>
    <property type="match status" value="1"/>
</dbReference>
<dbReference type="Pfam" id="PF01949">
    <property type="entry name" value="Endo_dU"/>
    <property type="match status" value="1"/>
</dbReference>
<gene>
    <name evidence="1" type="ORF">ASZ90_012594</name>
</gene>
<proteinExistence type="inferred from homology"/>
<dbReference type="PANTHER" id="PTHR39518">
    <property type="entry name" value="UPF0215 PROTEIN MJ1150"/>
    <property type="match status" value="1"/>
</dbReference>
<reference evidence="1" key="1">
    <citation type="journal article" date="2015" name="Proc. Natl. Acad. Sci. U.S.A.">
        <title>Networks of energetic and metabolic interactions define dynamics in microbial communities.</title>
        <authorList>
            <person name="Embree M."/>
            <person name="Liu J.K."/>
            <person name="Al-Bassam M.M."/>
            <person name="Zengler K."/>
        </authorList>
    </citation>
    <scope>NUCLEOTIDE SEQUENCE</scope>
</reference>